<organism evidence="2">
    <name type="scientific">Cucumis melo</name>
    <name type="common">Muskmelon</name>
    <dbReference type="NCBI Taxonomy" id="3656"/>
    <lineage>
        <taxon>Eukaryota</taxon>
        <taxon>Viridiplantae</taxon>
        <taxon>Streptophyta</taxon>
        <taxon>Embryophyta</taxon>
        <taxon>Tracheophyta</taxon>
        <taxon>Spermatophyta</taxon>
        <taxon>Magnoliopsida</taxon>
        <taxon>eudicotyledons</taxon>
        <taxon>Gunneridae</taxon>
        <taxon>Pentapetalae</taxon>
        <taxon>rosids</taxon>
        <taxon>fabids</taxon>
        <taxon>Cucurbitales</taxon>
        <taxon>Cucurbitaceae</taxon>
        <taxon>Benincaseae</taxon>
        <taxon>Cucumis</taxon>
    </lineage>
</organism>
<evidence type="ECO:0000256" key="1">
    <source>
        <dbReference type="SAM" id="MobiDB-lite"/>
    </source>
</evidence>
<dbReference type="AlphaFoldDB" id="A0A9I9ECY4"/>
<name>A0A9I9ECY4_CUCME</name>
<feature type="region of interest" description="Disordered" evidence="1">
    <location>
        <begin position="22"/>
        <end position="44"/>
    </location>
</feature>
<proteinExistence type="predicted"/>
<sequence length="130" mass="14678">MLGKERRREILPNFRRRSTISRARKVEDRDDELRKKGYDGHDPFGIKPELPKWKELNPFDPTLSLAYSFPTSGGSLSFPLGQGSKGPVKTNILSYGADLRPDWTQVGKAGSQPISPIKHQSQQAFYLSHP</sequence>
<protein>
    <submittedName>
        <fullName evidence="2">Uncharacterized protein</fullName>
    </submittedName>
</protein>
<feature type="compositionally biased region" description="Basic and acidic residues" evidence="1">
    <location>
        <begin position="24"/>
        <end position="44"/>
    </location>
</feature>
<dbReference type="EnsemblPlants" id="MELO3C032044.2.1">
    <property type="protein sequence ID" value="MELO3C032044.2.1"/>
    <property type="gene ID" value="MELO3C032044.2"/>
</dbReference>
<evidence type="ECO:0000313" key="2">
    <source>
        <dbReference type="EnsemblPlants" id="MELO3C032044.2.1"/>
    </source>
</evidence>
<feature type="compositionally biased region" description="Polar residues" evidence="1">
    <location>
        <begin position="112"/>
        <end position="130"/>
    </location>
</feature>
<reference evidence="2" key="1">
    <citation type="submission" date="2023-03" db="UniProtKB">
        <authorList>
            <consortium name="EnsemblPlants"/>
        </authorList>
    </citation>
    <scope>IDENTIFICATION</scope>
</reference>
<accession>A0A9I9ECY4</accession>
<dbReference type="Gramene" id="MELO3C032044.2.1">
    <property type="protein sequence ID" value="MELO3C032044.2.1"/>
    <property type="gene ID" value="MELO3C032044.2"/>
</dbReference>
<feature type="region of interest" description="Disordered" evidence="1">
    <location>
        <begin position="106"/>
        <end position="130"/>
    </location>
</feature>